<evidence type="ECO:0000256" key="9">
    <source>
        <dbReference type="ARBA" id="ARBA00022989"/>
    </source>
</evidence>
<keyword evidence="15" id="KW-1185">Reference proteome</keyword>
<dbReference type="RefSeq" id="WP_074520760.1">
    <property type="nucleotide sequence ID" value="NZ_FNHZ01000001.1"/>
</dbReference>
<keyword evidence="5" id="KW-0997">Cell inner membrane</keyword>
<evidence type="ECO:0000256" key="13">
    <source>
        <dbReference type="SAM" id="Phobius"/>
    </source>
</evidence>
<evidence type="ECO:0000256" key="6">
    <source>
        <dbReference type="ARBA" id="ARBA00022538"/>
    </source>
</evidence>
<evidence type="ECO:0000256" key="1">
    <source>
        <dbReference type="ARBA" id="ARBA00004429"/>
    </source>
</evidence>
<comment type="subcellular location">
    <subcellularLocation>
        <location evidence="1">Cell inner membrane</location>
        <topology evidence="1">Multi-pass membrane protein</topology>
    </subcellularLocation>
</comment>
<keyword evidence="11 13" id="KW-0472">Membrane</keyword>
<keyword evidence="10" id="KW-0406">Ion transport</keyword>
<feature type="transmembrane region" description="Helical" evidence="13">
    <location>
        <begin position="131"/>
        <end position="150"/>
    </location>
</feature>
<reference evidence="15" key="1">
    <citation type="submission" date="2016-10" db="EMBL/GenBank/DDBJ databases">
        <authorList>
            <person name="Varghese N."/>
            <person name="Submissions S."/>
        </authorList>
    </citation>
    <scope>NUCLEOTIDE SEQUENCE [LARGE SCALE GENOMIC DNA]</scope>
    <source>
        <strain evidence="15">M83</strain>
    </source>
</reference>
<keyword evidence="9 13" id="KW-1133">Transmembrane helix</keyword>
<dbReference type="OrthoDB" id="9810952at2"/>
<evidence type="ECO:0000313" key="14">
    <source>
        <dbReference type="EMBL" id="SDM51195.1"/>
    </source>
</evidence>
<dbReference type="InterPro" id="IPR003445">
    <property type="entry name" value="Cat_transpt"/>
</dbReference>
<keyword evidence="3" id="KW-0813">Transport</keyword>
<feature type="transmembrane region" description="Helical" evidence="13">
    <location>
        <begin position="328"/>
        <end position="347"/>
    </location>
</feature>
<protein>
    <submittedName>
        <fullName evidence="14">Trk system potassium uptake protein TrkH</fullName>
    </submittedName>
</protein>
<dbReference type="InterPro" id="IPR004772">
    <property type="entry name" value="TrkH"/>
</dbReference>
<feature type="binding site" evidence="12">
    <location>
        <position position="109"/>
    </location>
    <ligand>
        <name>K(+)</name>
        <dbReference type="ChEBI" id="CHEBI:29103"/>
    </ligand>
</feature>
<accession>A0A1G9TVD0</accession>
<evidence type="ECO:0000256" key="4">
    <source>
        <dbReference type="ARBA" id="ARBA00022475"/>
    </source>
</evidence>
<evidence type="ECO:0000256" key="12">
    <source>
        <dbReference type="PIRSR" id="PIRSR006247-1"/>
    </source>
</evidence>
<keyword evidence="4" id="KW-1003">Cell membrane</keyword>
<feature type="transmembrane region" description="Helical" evidence="13">
    <location>
        <begin position="451"/>
        <end position="471"/>
    </location>
</feature>
<evidence type="ECO:0000256" key="2">
    <source>
        <dbReference type="ARBA" id="ARBA00009137"/>
    </source>
</evidence>
<sequence>MNSSMIRIVLGNVLKIEGVLMLIPVVVALIYGESTVPAFLISAALAIVIGQLMVIKKPKDTVFYLKEGCVSTALSWIFMSIFGALPFTISGEIPNYVNALFETVSGFTTTGASILLEVESLSKSILFWRSFTHWIGGMGVLVFLLAILPMTGGSNINLMKAESPGPQVGKLVPRIGRTARILYGIYIGLTVIEIIILLFAGMSFFDSICTSMGTAGTGGFGIKNTSIGGYSPLIQWIVTIFMILFGVNFNAYYYLLFKHFRQALNVEEVKVYIGIIVASTLAICINIAHMFSNLEQALRASSFAVATVITTTGYSTVDFDTWPAFSKFILVILMFVGACAGSTGGGIKVSRFIISFKTIIKEFHSYIHPKSVKAIRIEGKTVEHETLRSVNVYFMTFICVFTVSCLLIALENQDLVTTFTSVAATINNIGPGLANVGPTCNFASFSVLSKFVFIFDMLAGRLELFPMLMLFNPTIWKSAFTSRINPRRRNWEDCDKVRK</sequence>
<feature type="transmembrane region" description="Helical" evidence="13">
    <location>
        <begin position="12"/>
        <end position="32"/>
    </location>
</feature>
<dbReference type="GO" id="GO:0015379">
    <property type="term" value="F:potassium:chloride symporter activity"/>
    <property type="evidence" value="ECO:0007669"/>
    <property type="project" value="InterPro"/>
</dbReference>
<dbReference type="Proteomes" id="UP000187651">
    <property type="component" value="Unassembled WGS sequence"/>
</dbReference>
<dbReference type="GO" id="GO:0046872">
    <property type="term" value="F:metal ion binding"/>
    <property type="evidence" value="ECO:0007669"/>
    <property type="project" value="UniProtKB-KW"/>
</dbReference>
<feature type="transmembrane region" description="Helical" evidence="13">
    <location>
        <begin position="269"/>
        <end position="291"/>
    </location>
</feature>
<organism evidence="14 15">
    <name type="scientific">Lachnospira pectinoschiza</name>
    <dbReference type="NCBI Taxonomy" id="28052"/>
    <lineage>
        <taxon>Bacteria</taxon>
        <taxon>Bacillati</taxon>
        <taxon>Bacillota</taxon>
        <taxon>Clostridia</taxon>
        <taxon>Lachnospirales</taxon>
        <taxon>Lachnospiraceae</taxon>
        <taxon>Lachnospira</taxon>
    </lineage>
</organism>
<dbReference type="PANTHER" id="PTHR32024">
    <property type="entry name" value="TRK SYSTEM POTASSIUM UPTAKE PROTEIN TRKG-RELATED"/>
    <property type="match status" value="1"/>
</dbReference>
<evidence type="ECO:0000256" key="10">
    <source>
        <dbReference type="ARBA" id="ARBA00023065"/>
    </source>
</evidence>
<dbReference type="Pfam" id="PF02386">
    <property type="entry name" value="TrkH"/>
    <property type="match status" value="2"/>
</dbReference>
<proteinExistence type="inferred from homology"/>
<evidence type="ECO:0000313" key="15">
    <source>
        <dbReference type="Proteomes" id="UP000187651"/>
    </source>
</evidence>
<keyword evidence="8 12" id="KW-0630">Potassium</keyword>
<gene>
    <name evidence="14" type="ORF">SAMN05216544_0495</name>
</gene>
<keyword evidence="12" id="KW-0479">Metal-binding</keyword>
<feature type="binding site" evidence="12">
    <location>
        <position position="428"/>
    </location>
    <ligand>
        <name>K(+)</name>
        <dbReference type="ChEBI" id="CHEBI:29103"/>
    </ligand>
</feature>
<feature type="transmembrane region" description="Helical" evidence="13">
    <location>
        <begin position="233"/>
        <end position="257"/>
    </location>
</feature>
<feature type="binding site" evidence="12">
    <location>
        <position position="110"/>
    </location>
    <ligand>
        <name>K(+)</name>
        <dbReference type="ChEBI" id="CHEBI:29103"/>
    </ligand>
</feature>
<evidence type="ECO:0000256" key="5">
    <source>
        <dbReference type="ARBA" id="ARBA00022519"/>
    </source>
</evidence>
<feature type="transmembrane region" description="Helical" evidence="13">
    <location>
        <begin position="181"/>
        <end position="205"/>
    </location>
</feature>
<dbReference type="PIRSF" id="PIRSF006247">
    <property type="entry name" value="TrkH"/>
    <property type="match status" value="1"/>
</dbReference>
<feature type="binding site" evidence="12">
    <location>
        <position position="311"/>
    </location>
    <ligand>
        <name>K(+)</name>
        <dbReference type="ChEBI" id="CHEBI:29103"/>
    </ligand>
</feature>
<evidence type="ECO:0000256" key="8">
    <source>
        <dbReference type="ARBA" id="ARBA00022958"/>
    </source>
</evidence>
<dbReference type="AlphaFoldDB" id="A0A1G9TVD0"/>
<evidence type="ECO:0000256" key="7">
    <source>
        <dbReference type="ARBA" id="ARBA00022692"/>
    </source>
</evidence>
<dbReference type="GO" id="GO:0005886">
    <property type="term" value="C:plasma membrane"/>
    <property type="evidence" value="ECO:0007669"/>
    <property type="project" value="UniProtKB-SubCell"/>
</dbReference>
<name>A0A1G9TVD0_9FIRM</name>
<keyword evidence="6" id="KW-0633">Potassium transport</keyword>
<dbReference type="EMBL" id="FNHZ01000001">
    <property type="protein sequence ID" value="SDM51195.1"/>
    <property type="molecule type" value="Genomic_DNA"/>
</dbReference>
<keyword evidence="7 13" id="KW-0812">Transmembrane</keyword>
<feature type="transmembrane region" description="Helical" evidence="13">
    <location>
        <begin position="68"/>
        <end position="89"/>
    </location>
</feature>
<feature type="binding site" evidence="12">
    <location>
        <position position="312"/>
    </location>
    <ligand>
        <name>K(+)</name>
        <dbReference type="ChEBI" id="CHEBI:29103"/>
    </ligand>
</feature>
<feature type="transmembrane region" description="Helical" evidence="13">
    <location>
        <begin position="38"/>
        <end position="56"/>
    </location>
</feature>
<dbReference type="PANTHER" id="PTHR32024:SF2">
    <property type="entry name" value="TRK SYSTEM POTASSIUM UPTAKE PROTEIN TRKG-RELATED"/>
    <property type="match status" value="1"/>
</dbReference>
<evidence type="ECO:0000256" key="11">
    <source>
        <dbReference type="ARBA" id="ARBA00023136"/>
    </source>
</evidence>
<feature type="binding site" evidence="12">
    <location>
        <position position="218"/>
    </location>
    <ligand>
        <name>K(+)</name>
        <dbReference type="ChEBI" id="CHEBI:29103"/>
    </ligand>
</feature>
<comment type="similarity">
    <text evidence="2">Belongs to the TrkH potassium transport family.</text>
</comment>
<evidence type="ECO:0000256" key="3">
    <source>
        <dbReference type="ARBA" id="ARBA00022448"/>
    </source>
</evidence>
<feature type="transmembrane region" description="Helical" evidence="13">
    <location>
        <begin position="390"/>
        <end position="410"/>
    </location>
</feature>